<evidence type="ECO:0000313" key="3">
    <source>
        <dbReference type="Proteomes" id="UP000199126"/>
    </source>
</evidence>
<proteinExistence type="predicted"/>
<keyword evidence="3" id="KW-1185">Reference proteome</keyword>
<gene>
    <name evidence="2" type="ORF">SAMN04487948_14012</name>
</gene>
<dbReference type="Proteomes" id="UP000199126">
    <property type="component" value="Unassembled WGS sequence"/>
</dbReference>
<reference evidence="3" key="1">
    <citation type="submission" date="2016-10" db="EMBL/GenBank/DDBJ databases">
        <authorList>
            <person name="Varghese N."/>
            <person name="Submissions S."/>
        </authorList>
    </citation>
    <scope>NUCLEOTIDE SEQUENCE [LARGE SCALE GENOMIC DNA]</scope>
    <source>
        <strain evidence="3">CGMCC 1.10121</strain>
    </source>
</reference>
<dbReference type="EMBL" id="FODV01000040">
    <property type="protein sequence ID" value="SEP30605.1"/>
    <property type="molecule type" value="Genomic_DNA"/>
</dbReference>
<evidence type="ECO:0008006" key="4">
    <source>
        <dbReference type="Google" id="ProtNLM"/>
    </source>
</evidence>
<evidence type="ECO:0000313" key="2">
    <source>
        <dbReference type="EMBL" id="SEP30605.1"/>
    </source>
</evidence>
<dbReference type="AlphaFoldDB" id="A0A1H8WSH2"/>
<keyword evidence="1" id="KW-1133">Transmembrane helix</keyword>
<sequence>MLDVSVQSCWFIYITCMEAFERSTSDPETVASDVLSSGQSPAIVLPLCAKLYLAMSSVTETAVETGVEGRAWQAGVVGGLFGGALMGVLLSVLMTPVIQSAIPALWGLSGGVAGWVIHMSNSAVLGVAFAALAKALPQYSSSIGRSTALGAVYGVVLWVVLAALVMPVWLGAVGFAGAPALPNFNPMSLVAHLVYGIALGAAYPLVLNR</sequence>
<feature type="transmembrane region" description="Helical" evidence="1">
    <location>
        <begin position="148"/>
        <end position="169"/>
    </location>
</feature>
<dbReference type="Pfam" id="PF20587">
    <property type="entry name" value="DUF6789"/>
    <property type="match status" value="1"/>
</dbReference>
<keyword evidence="1" id="KW-0812">Transmembrane</keyword>
<dbReference type="InterPro" id="IPR046739">
    <property type="entry name" value="DUF6789"/>
</dbReference>
<name>A0A1H8WSH2_9EURY</name>
<keyword evidence="1" id="KW-0472">Membrane</keyword>
<feature type="transmembrane region" description="Helical" evidence="1">
    <location>
        <begin position="80"/>
        <end position="106"/>
    </location>
</feature>
<feature type="transmembrane region" description="Helical" evidence="1">
    <location>
        <begin position="112"/>
        <end position="136"/>
    </location>
</feature>
<organism evidence="2 3">
    <name type="scientific">Halogranum amylolyticum</name>
    <dbReference type="NCBI Taxonomy" id="660520"/>
    <lineage>
        <taxon>Archaea</taxon>
        <taxon>Methanobacteriati</taxon>
        <taxon>Methanobacteriota</taxon>
        <taxon>Stenosarchaea group</taxon>
        <taxon>Halobacteria</taxon>
        <taxon>Halobacteriales</taxon>
        <taxon>Haloferacaceae</taxon>
    </lineage>
</organism>
<feature type="transmembrane region" description="Helical" evidence="1">
    <location>
        <begin position="189"/>
        <end position="207"/>
    </location>
</feature>
<evidence type="ECO:0000256" key="1">
    <source>
        <dbReference type="SAM" id="Phobius"/>
    </source>
</evidence>
<accession>A0A1H8WSH2</accession>
<protein>
    <recommendedName>
        <fullName evidence="4">Histidine kinase</fullName>
    </recommendedName>
</protein>